<dbReference type="Proteomes" id="UP000029264">
    <property type="component" value="Unassembled WGS sequence"/>
</dbReference>
<protein>
    <submittedName>
        <fullName evidence="1">Uncharacterized protein</fullName>
    </submittedName>
</protein>
<evidence type="ECO:0000313" key="2">
    <source>
        <dbReference type="Proteomes" id="UP000029264"/>
    </source>
</evidence>
<dbReference type="AlphaFoldDB" id="A0A094JH93"/>
<accession>A0A094JH93</accession>
<reference evidence="1 2" key="1">
    <citation type="submission" date="2014-06" db="EMBL/GenBank/DDBJ databases">
        <title>Shewanella sp. YQH10.</title>
        <authorList>
            <person name="Liu Y."/>
            <person name="Zeng R."/>
        </authorList>
    </citation>
    <scope>NUCLEOTIDE SEQUENCE [LARGE SCALE GENOMIC DNA]</scope>
    <source>
        <strain evidence="1 2">YQH10</strain>
    </source>
</reference>
<keyword evidence="2" id="KW-1185">Reference proteome</keyword>
<sequence length="154" mass="17035">MIWSLAVVVVIVVAFIFLRPSKADEYNIGPEQLQALLEKLCLSEEGAWMSVMFMPGGQLDFGKGQDFLSLSFAIDAPEQERNKLSAIDSFSNLGLEAQETETNGFKHLECKLPLNHGQASTYALSIINSLRGESAEPFIAIPEGFDYKEVMEKS</sequence>
<gene>
    <name evidence="1" type="ORF">HR45_04065</name>
</gene>
<organism evidence="1 2">
    <name type="scientific">Shewanella mangrovi</name>
    <dbReference type="NCBI Taxonomy" id="1515746"/>
    <lineage>
        <taxon>Bacteria</taxon>
        <taxon>Pseudomonadati</taxon>
        <taxon>Pseudomonadota</taxon>
        <taxon>Gammaproteobacteria</taxon>
        <taxon>Alteromonadales</taxon>
        <taxon>Shewanellaceae</taxon>
        <taxon>Shewanella</taxon>
    </lineage>
</organism>
<comment type="caution">
    <text evidence="1">The sequence shown here is derived from an EMBL/GenBank/DDBJ whole genome shotgun (WGS) entry which is preliminary data.</text>
</comment>
<evidence type="ECO:0000313" key="1">
    <source>
        <dbReference type="EMBL" id="KFZ38607.1"/>
    </source>
</evidence>
<dbReference type="RefSeq" id="WP_037439914.1">
    <property type="nucleotide sequence ID" value="NZ_JPEO01000002.1"/>
</dbReference>
<dbReference type="EMBL" id="JPEO01000002">
    <property type="protein sequence ID" value="KFZ38607.1"/>
    <property type="molecule type" value="Genomic_DNA"/>
</dbReference>
<proteinExistence type="predicted"/>
<name>A0A094JH93_9GAMM</name>